<organism evidence="11 12">
    <name type="scientific">Phaedon cochleariae</name>
    <name type="common">Mustard beetle</name>
    <dbReference type="NCBI Taxonomy" id="80249"/>
    <lineage>
        <taxon>Eukaryota</taxon>
        <taxon>Metazoa</taxon>
        <taxon>Ecdysozoa</taxon>
        <taxon>Arthropoda</taxon>
        <taxon>Hexapoda</taxon>
        <taxon>Insecta</taxon>
        <taxon>Pterygota</taxon>
        <taxon>Neoptera</taxon>
        <taxon>Endopterygota</taxon>
        <taxon>Coleoptera</taxon>
        <taxon>Polyphaga</taxon>
        <taxon>Cucujiformia</taxon>
        <taxon>Chrysomeloidea</taxon>
        <taxon>Chrysomelidae</taxon>
        <taxon>Chrysomelinae</taxon>
        <taxon>Chrysomelini</taxon>
        <taxon>Phaedon</taxon>
    </lineage>
</organism>
<dbReference type="PANTHER" id="PTHR24332">
    <property type="entry name" value="HOMEOBOX PROTEIN CDX"/>
    <property type="match status" value="1"/>
</dbReference>
<dbReference type="InterPro" id="IPR020479">
    <property type="entry name" value="HD_metazoa"/>
</dbReference>
<keyword evidence="5 7" id="KW-0371">Homeobox</keyword>
<name>A0A9P0DVK0_PHACE</name>
<evidence type="ECO:0000313" key="12">
    <source>
        <dbReference type="Proteomes" id="UP001153737"/>
    </source>
</evidence>
<reference evidence="11" key="1">
    <citation type="submission" date="2022-01" db="EMBL/GenBank/DDBJ databases">
        <authorList>
            <person name="King R."/>
        </authorList>
    </citation>
    <scope>NUCLEOTIDE SEQUENCE</scope>
</reference>
<dbReference type="Pfam" id="PF00046">
    <property type="entry name" value="Homeodomain"/>
    <property type="match status" value="1"/>
</dbReference>
<feature type="domain" description="Homeobox" evidence="10">
    <location>
        <begin position="164"/>
        <end position="225"/>
    </location>
</feature>
<evidence type="ECO:0000256" key="8">
    <source>
        <dbReference type="RuleBase" id="RU000682"/>
    </source>
</evidence>
<dbReference type="GO" id="GO:0009948">
    <property type="term" value="P:anterior/posterior axis specification"/>
    <property type="evidence" value="ECO:0007669"/>
    <property type="project" value="TreeGrafter"/>
</dbReference>
<dbReference type="SUPFAM" id="SSF46689">
    <property type="entry name" value="Homeodomain-like"/>
    <property type="match status" value="1"/>
</dbReference>
<dbReference type="GO" id="GO:0030154">
    <property type="term" value="P:cell differentiation"/>
    <property type="evidence" value="ECO:0007669"/>
    <property type="project" value="TreeGrafter"/>
</dbReference>
<dbReference type="PROSITE" id="PS50071">
    <property type="entry name" value="HOMEOBOX_2"/>
    <property type="match status" value="1"/>
</dbReference>
<dbReference type="FunFam" id="1.10.10.60:FF:000574">
    <property type="entry name" value="Homeobox protein CHOX-CAD2"/>
    <property type="match status" value="1"/>
</dbReference>
<dbReference type="AlphaFoldDB" id="A0A9P0DVK0"/>
<evidence type="ECO:0000256" key="5">
    <source>
        <dbReference type="ARBA" id="ARBA00023155"/>
    </source>
</evidence>
<dbReference type="EMBL" id="OU896712">
    <property type="protein sequence ID" value="CAH1173800.1"/>
    <property type="molecule type" value="Genomic_DNA"/>
</dbReference>
<dbReference type="InterPro" id="IPR001356">
    <property type="entry name" value="HD"/>
</dbReference>
<keyword evidence="6 7" id="KW-0539">Nucleus</keyword>
<comment type="subcellular location">
    <subcellularLocation>
        <location evidence="1 7 8">Nucleus</location>
    </subcellularLocation>
</comment>
<dbReference type="InterPro" id="IPR000047">
    <property type="entry name" value="HTH_motif"/>
</dbReference>
<dbReference type="PROSITE" id="PS00027">
    <property type="entry name" value="HOMEOBOX_1"/>
    <property type="match status" value="1"/>
</dbReference>
<dbReference type="GO" id="GO:0009887">
    <property type="term" value="P:animal organ morphogenesis"/>
    <property type="evidence" value="ECO:0007669"/>
    <property type="project" value="TreeGrafter"/>
</dbReference>
<evidence type="ECO:0000256" key="7">
    <source>
        <dbReference type="PROSITE-ProRule" id="PRU00108"/>
    </source>
</evidence>
<dbReference type="OrthoDB" id="2985014at2759"/>
<comment type="similarity">
    <text evidence="2">Belongs to the Caudal homeobox family.</text>
</comment>
<dbReference type="GO" id="GO:0000981">
    <property type="term" value="F:DNA-binding transcription factor activity, RNA polymerase II-specific"/>
    <property type="evidence" value="ECO:0007669"/>
    <property type="project" value="InterPro"/>
</dbReference>
<dbReference type="InterPro" id="IPR047152">
    <property type="entry name" value="Caudal_homeobox"/>
</dbReference>
<dbReference type="InterPro" id="IPR017970">
    <property type="entry name" value="Homeobox_CS"/>
</dbReference>
<evidence type="ECO:0000256" key="4">
    <source>
        <dbReference type="ARBA" id="ARBA00023125"/>
    </source>
</evidence>
<dbReference type="GO" id="GO:0005634">
    <property type="term" value="C:nucleus"/>
    <property type="evidence" value="ECO:0007669"/>
    <property type="project" value="UniProtKB-SubCell"/>
</dbReference>
<dbReference type="Gene3D" id="1.10.10.60">
    <property type="entry name" value="Homeodomain-like"/>
    <property type="match status" value="1"/>
</dbReference>
<evidence type="ECO:0000256" key="3">
    <source>
        <dbReference type="ARBA" id="ARBA00022473"/>
    </source>
</evidence>
<protein>
    <recommendedName>
        <fullName evidence="10">Homeobox domain-containing protein</fullName>
    </recommendedName>
</protein>
<evidence type="ECO:0000256" key="9">
    <source>
        <dbReference type="SAM" id="MobiDB-lite"/>
    </source>
</evidence>
<dbReference type="PANTHER" id="PTHR24332:SF9">
    <property type="entry name" value="HOMEOTIC PROTEIN CAUDAL"/>
    <property type="match status" value="1"/>
</dbReference>
<gene>
    <name evidence="11" type="ORF">PHAECO_LOCUS10100</name>
</gene>
<sequence length="300" mass="34748">MVSYYGQSSSMYRHQQQITPNGHFQANNPMHSWYAGYHHQSPQLAAPTVGYGAQEDQQMWHHHPAHPAHAVFQHDYSDFIHSGIQGLQHVQHHHVDPDNQLPSPPITVSGSDMSSPGGQSGNISPHHHQNHTQNRPPPARSPYEWIKKTSYNSQPNPGELCKTRTKDKYRVVYTDHQRIELEKEFTFNNKYITIRRKSELATNLGLSERQIKIWFQNRRAKERKQNKKRVEEKTHLDIINNGVYPHNVMNHQHSQLQNLDLHSQQPVLPNMVPSPSVVMQRFMENSHSMKLESSENDQIG</sequence>
<evidence type="ECO:0000256" key="2">
    <source>
        <dbReference type="ARBA" id="ARBA00010341"/>
    </source>
</evidence>
<dbReference type="CDD" id="cd00086">
    <property type="entry name" value="homeodomain"/>
    <property type="match status" value="1"/>
</dbReference>
<accession>A0A9P0DVK0</accession>
<keyword evidence="12" id="KW-1185">Reference proteome</keyword>
<reference evidence="11" key="2">
    <citation type="submission" date="2022-10" db="EMBL/GenBank/DDBJ databases">
        <authorList>
            <consortium name="ENA_rothamsted_submissions"/>
            <consortium name="culmorum"/>
            <person name="King R."/>
        </authorList>
    </citation>
    <scope>NUCLEOTIDE SEQUENCE</scope>
</reference>
<dbReference type="SMART" id="SM00389">
    <property type="entry name" value="HOX"/>
    <property type="match status" value="1"/>
</dbReference>
<feature type="region of interest" description="Disordered" evidence="9">
    <location>
        <begin position="88"/>
        <end position="143"/>
    </location>
</feature>
<evidence type="ECO:0000256" key="6">
    <source>
        <dbReference type="ARBA" id="ARBA00023242"/>
    </source>
</evidence>
<dbReference type="InterPro" id="IPR009057">
    <property type="entry name" value="Homeodomain-like_sf"/>
</dbReference>
<dbReference type="PRINTS" id="PR00031">
    <property type="entry name" value="HTHREPRESSR"/>
</dbReference>
<evidence type="ECO:0000256" key="1">
    <source>
        <dbReference type="ARBA" id="ARBA00004123"/>
    </source>
</evidence>
<dbReference type="Proteomes" id="UP001153737">
    <property type="component" value="Chromosome 6"/>
</dbReference>
<feature type="compositionally biased region" description="Polar residues" evidence="9">
    <location>
        <begin position="106"/>
        <end position="123"/>
    </location>
</feature>
<evidence type="ECO:0000313" key="11">
    <source>
        <dbReference type="EMBL" id="CAH1173800.1"/>
    </source>
</evidence>
<feature type="DNA-binding region" description="Homeobox" evidence="7">
    <location>
        <begin position="166"/>
        <end position="226"/>
    </location>
</feature>
<keyword evidence="3" id="KW-0217">Developmental protein</keyword>
<dbReference type="GO" id="GO:0000977">
    <property type="term" value="F:RNA polymerase II transcription regulatory region sequence-specific DNA binding"/>
    <property type="evidence" value="ECO:0007669"/>
    <property type="project" value="TreeGrafter"/>
</dbReference>
<proteinExistence type="inferred from homology"/>
<dbReference type="PRINTS" id="PR00024">
    <property type="entry name" value="HOMEOBOX"/>
</dbReference>
<evidence type="ECO:0000259" key="10">
    <source>
        <dbReference type="PROSITE" id="PS50071"/>
    </source>
</evidence>
<keyword evidence="4 7" id="KW-0238">DNA-binding</keyword>